<comment type="caution">
    <text evidence="1">The sequence shown here is derived from an EMBL/GenBank/DDBJ whole genome shotgun (WGS) entry which is preliminary data.</text>
</comment>
<dbReference type="EMBL" id="AZAC01000023">
    <property type="protein sequence ID" value="KIX12847.1"/>
    <property type="molecule type" value="Genomic_DNA"/>
</dbReference>
<keyword evidence="2" id="KW-1185">Reference proteome</keyword>
<dbReference type="AlphaFoldDB" id="A0A0D2GD08"/>
<organism evidence="1 2">
    <name type="scientific">Dethiosulfatarculus sandiegensis</name>
    <dbReference type="NCBI Taxonomy" id="1429043"/>
    <lineage>
        <taxon>Bacteria</taxon>
        <taxon>Pseudomonadati</taxon>
        <taxon>Thermodesulfobacteriota</taxon>
        <taxon>Desulfarculia</taxon>
        <taxon>Desulfarculales</taxon>
        <taxon>Desulfarculaceae</taxon>
        <taxon>Dethiosulfatarculus</taxon>
    </lineage>
</organism>
<dbReference type="STRING" id="1429043.X474_17325"/>
<proteinExistence type="predicted"/>
<protein>
    <submittedName>
        <fullName evidence="1">Uncharacterized protein</fullName>
    </submittedName>
</protein>
<dbReference type="InParanoid" id="A0A0D2GD08"/>
<reference evidence="1 2" key="1">
    <citation type="submission" date="2013-11" db="EMBL/GenBank/DDBJ databases">
        <title>Metagenomic analysis of a methanogenic consortium involved in long chain n-alkane degradation.</title>
        <authorList>
            <person name="Davidova I.A."/>
            <person name="Callaghan A.V."/>
            <person name="Wawrik B."/>
            <person name="Pruitt S."/>
            <person name="Marks C."/>
            <person name="Duncan K.E."/>
            <person name="Suflita J.M."/>
        </authorList>
    </citation>
    <scope>NUCLEOTIDE SEQUENCE [LARGE SCALE GENOMIC DNA]</scope>
    <source>
        <strain evidence="1 2">SPR</strain>
    </source>
</reference>
<evidence type="ECO:0000313" key="1">
    <source>
        <dbReference type="EMBL" id="KIX12847.1"/>
    </source>
</evidence>
<name>A0A0D2GD08_9BACT</name>
<evidence type="ECO:0000313" key="2">
    <source>
        <dbReference type="Proteomes" id="UP000032233"/>
    </source>
</evidence>
<gene>
    <name evidence="1" type="ORF">X474_17325</name>
</gene>
<accession>A0A0D2GD08</accession>
<dbReference type="Proteomes" id="UP000032233">
    <property type="component" value="Unassembled WGS sequence"/>
</dbReference>
<sequence length="109" mass="12168">MLRARLFAGPELAGKVLLDFVRGHLTKTRFCQVDRTTCLMKDSQFGGPPFGAPKTSDFRGISWPAFRLFVNSLGPGFSPGPFSSQIHWPHFVLAWLINGKSKGKENFKN</sequence>